<proteinExistence type="predicted"/>
<keyword evidence="1" id="KW-0812">Transmembrane</keyword>
<organism evidence="2 3">
    <name type="scientific">Streptomyces parvus</name>
    <dbReference type="NCBI Taxonomy" id="66428"/>
    <lineage>
        <taxon>Bacteria</taxon>
        <taxon>Bacillati</taxon>
        <taxon>Actinomycetota</taxon>
        <taxon>Actinomycetes</taxon>
        <taxon>Kitasatosporales</taxon>
        <taxon>Streptomycetaceae</taxon>
        <taxon>Streptomyces</taxon>
    </lineage>
</organism>
<keyword evidence="1" id="KW-1133">Transmembrane helix</keyword>
<gene>
    <name evidence="2" type="ORF">G3I50_32705</name>
</gene>
<reference evidence="2 3" key="1">
    <citation type="submission" date="2020-01" db="EMBL/GenBank/DDBJ databases">
        <title>Insect and environment-associated Actinomycetes.</title>
        <authorList>
            <person name="Currrie C."/>
            <person name="Chevrette M."/>
            <person name="Carlson C."/>
            <person name="Stubbendieck R."/>
            <person name="Wendt-Pienkowski E."/>
        </authorList>
    </citation>
    <scope>NUCLEOTIDE SEQUENCE [LARGE SCALE GENOMIC DNA]</scope>
    <source>
        <strain evidence="2 3">SID7590</strain>
    </source>
</reference>
<protein>
    <submittedName>
        <fullName evidence="2">Copper resistance protein CopD</fullName>
    </submittedName>
</protein>
<dbReference type="EMBL" id="JAAGMP010001456">
    <property type="protein sequence ID" value="NEC22971.1"/>
    <property type="molecule type" value="Genomic_DNA"/>
</dbReference>
<feature type="non-terminal residue" evidence="2">
    <location>
        <position position="71"/>
    </location>
</feature>
<accession>A0A7K3S638</accession>
<dbReference type="Proteomes" id="UP000469670">
    <property type="component" value="Unassembled WGS sequence"/>
</dbReference>
<evidence type="ECO:0000313" key="3">
    <source>
        <dbReference type="Proteomes" id="UP000469670"/>
    </source>
</evidence>
<feature type="non-terminal residue" evidence="2">
    <location>
        <position position="1"/>
    </location>
</feature>
<feature type="transmembrane region" description="Helical" evidence="1">
    <location>
        <begin position="44"/>
        <end position="63"/>
    </location>
</feature>
<sequence length="71" mass="7393">RRSWTAPLLLGAAGLLALLIALFGPGLMARGTGELRIPGAGLTTVLRTVLFAALALHLGELVAPQLIRPVR</sequence>
<evidence type="ECO:0000256" key="1">
    <source>
        <dbReference type="SAM" id="Phobius"/>
    </source>
</evidence>
<name>A0A7K3S638_9ACTN</name>
<evidence type="ECO:0000313" key="2">
    <source>
        <dbReference type="EMBL" id="NEC22971.1"/>
    </source>
</evidence>
<comment type="caution">
    <text evidence="2">The sequence shown here is derived from an EMBL/GenBank/DDBJ whole genome shotgun (WGS) entry which is preliminary data.</text>
</comment>
<keyword evidence="1" id="KW-0472">Membrane</keyword>
<dbReference type="AlphaFoldDB" id="A0A7K3S638"/>